<gene>
    <name evidence="2" type="ORF">CEV33_4876</name>
</gene>
<sequence>MSGGAGPQPVTQGAVVSAVDREKISKIKSDLLQITSLAPHARGFAFEGFLASLFNAFGLEAQEPFRNRGEQIDGSFLFGGDTYLLEAKWHGQPIGVAELHTFHGKIEQKAAWARGLFVSNSGFTEQGLAAFGRGKRIICMDGLDLYEMLERKLLLTHVLERKVRRAAETGSAFVRVRDIFPR</sequence>
<keyword evidence="3" id="KW-1185">Reference proteome</keyword>
<keyword evidence="2" id="KW-0378">Hydrolase</keyword>
<dbReference type="GO" id="GO:0003677">
    <property type="term" value="F:DNA binding"/>
    <property type="evidence" value="ECO:0007669"/>
    <property type="project" value="InterPro"/>
</dbReference>
<feature type="domain" description="Restriction endonuclease type IV Mrr" evidence="1">
    <location>
        <begin position="43"/>
        <end position="149"/>
    </location>
</feature>
<name>A0A256FSG4_9HYPH</name>
<keyword evidence="2" id="KW-0255">Endonuclease</keyword>
<dbReference type="GO" id="GO:0009307">
    <property type="term" value="P:DNA restriction-modification system"/>
    <property type="evidence" value="ECO:0007669"/>
    <property type="project" value="InterPro"/>
</dbReference>
<dbReference type="InterPro" id="IPR007560">
    <property type="entry name" value="Restrct_endonuc_IV_Mrr"/>
</dbReference>
<dbReference type="RefSeq" id="WP_235818337.1">
    <property type="nucleotide sequence ID" value="NZ_JBHEER010000014.1"/>
</dbReference>
<evidence type="ECO:0000259" key="1">
    <source>
        <dbReference type="Pfam" id="PF04471"/>
    </source>
</evidence>
<dbReference type="InterPro" id="IPR011335">
    <property type="entry name" value="Restrct_endonuc-II-like"/>
</dbReference>
<organism evidence="2 3">
    <name type="scientific">Brucella grignonensis</name>
    <dbReference type="NCBI Taxonomy" id="94627"/>
    <lineage>
        <taxon>Bacteria</taxon>
        <taxon>Pseudomonadati</taxon>
        <taxon>Pseudomonadota</taxon>
        <taxon>Alphaproteobacteria</taxon>
        <taxon>Hyphomicrobiales</taxon>
        <taxon>Brucellaceae</taxon>
        <taxon>Brucella/Ochrobactrum group</taxon>
        <taxon>Brucella</taxon>
    </lineage>
</organism>
<dbReference type="EMBL" id="NNRL01000143">
    <property type="protein sequence ID" value="OYR17646.1"/>
    <property type="molecule type" value="Genomic_DNA"/>
</dbReference>
<evidence type="ECO:0000313" key="3">
    <source>
        <dbReference type="Proteomes" id="UP000216478"/>
    </source>
</evidence>
<dbReference type="Pfam" id="PF04471">
    <property type="entry name" value="Mrr_cat"/>
    <property type="match status" value="1"/>
</dbReference>
<reference evidence="2 3" key="1">
    <citation type="submission" date="2017-07" db="EMBL/GenBank/DDBJ databases">
        <title>Phylogenetic study on the rhizospheric bacterium Ochrobactrum sp. A44.</title>
        <authorList>
            <person name="Krzyzanowska D.M."/>
            <person name="Ossowicki A."/>
            <person name="Rajewska M."/>
            <person name="Maciag T."/>
            <person name="Kaczynski Z."/>
            <person name="Czerwicka M."/>
            <person name="Jafra S."/>
        </authorList>
    </citation>
    <scope>NUCLEOTIDE SEQUENCE [LARGE SCALE GENOMIC DNA]</scope>
    <source>
        <strain evidence="2 3">OgA9a</strain>
    </source>
</reference>
<dbReference type="AlphaFoldDB" id="A0A256FSG4"/>
<dbReference type="SUPFAM" id="SSF52980">
    <property type="entry name" value="Restriction endonuclease-like"/>
    <property type="match status" value="1"/>
</dbReference>
<proteinExistence type="predicted"/>
<dbReference type="Gene3D" id="3.40.1350.10">
    <property type="match status" value="1"/>
</dbReference>
<dbReference type="InterPro" id="IPR011856">
    <property type="entry name" value="tRNA_endonuc-like_dom_sf"/>
</dbReference>
<protein>
    <submittedName>
        <fullName evidence="2">Restriction endonuclease family protein</fullName>
    </submittedName>
</protein>
<accession>A0A256FSG4</accession>
<comment type="caution">
    <text evidence="2">The sequence shown here is derived from an EMBL/GenBank/DDBJ whole genome shotgun (WGS) entry which is preliminary data.</text>
</comment>
<keyword evidence="2" id="KW-0540">Nuclease</keyword>
<dbReference type="Proteomes" id="UP000216478">
    <property type="component" value="Unassembled WGS sequence"/>
</dbReference>
<evidence type="ECO:0000313" key="2">
    <source>
        <dbReference type="EMBL" id="OYR17646.1"/>
    </source>
</evidence>
<dbReference type="GO" id="GO:0004519">
    <property type="term" value="F:endonuclease activity"/>
    <property type="evidence" value="ECO:0007669"/>
    <property type="project" value="UniProtKB-KW"/>
</dbReference>